<dbReference type="AlphaFoldDB" id="A0A139ABU3"/>
<dbReference type="STRING" id="1344416.A0A139ABU3"/>
<dbReference type="EMBL" id="KQ965770">
    <property type="protein sequence ID" value="KXS14271.1"/>
    <property type="molecule type" value="Genomic_DNA"/>
</dbReference>
<comment type="similarity">
    <text evidence="1 5">Belongs to the GPN-loop GTPase family.</text>
</comment>
<evidence type="ECO:0000256" key="4">
    <source>
        <dbReference type="ARBA" id="ARBA00023134"/>
    </source>
</evidence>
<dbReference type="Pfam" id="PF03029">
    <property type="entry name" value="ATP_bind_1"/>
    <property type="match status" value="1"/>
</dbReference>
<keyword evidence="7" id="KW-1185">Reference proteome</keyword>
<evidence type="ECO:0000256" key="1">
    <source>
        <dbReference type="ARBA" id="ARBA00005290"/>
    </source>
</evidence>
<dbReference type="InterPro" id="IPR027417">
    <property type="entry name" value="P-loop_NTPase"/>
</dbReference>
<feature type="non-terminal residue" evidence="6">
    <location>
        <position position="250"/>
    </location>
</feature>
<gene>
    <name evidence="6" type="ORF">M427DRAFT_124360</name>
</gene>
<dbReference type="OrthoDB" id="5839at2759"/>
<dbReference type="GO" id="GO:0005737">
    <property type="term" value="C:cytoplasm"/>
    <property type="evidence" value="ECO:0007669"/>
    <property type="project" value="TreeGrafter"/>
</dbReference>
<keyword evidence="4 5" id="KW-0342">GTP-binding</keyword>
<dbReference type="GO" id="GO:0005525">
    <property type="term" value="F:GTP binding"/>
    <property type="evidence" value="ECO:0007669"/>
    <property type="project" value="UniProtKB-KW"/>
</dbReference>
<dbReference type="PANTHER" id="PTHR21231">
    <property type="entry name" value="XPA-BINDING PROTEIN 1-RELATED"/>
    <property type="match status" value="1"/>
</dbReference>
<dbReference type="OMA" id="MWFGQLI"/>
<evidence type="ECO:0000313" key="6">
    <source>
        <dbReference type="EMBL" id="KXS14271.1"/>
    </source>
</evidence>
<organism evidence="6 7">
    <name type="scientific">Gonapodya prolifera (strain JEL478)</name>
    <name type="common">Monoblepharis prolifera</name>
    <dbReference type="NCBI Taxonomy" id="1344416"/>
    <lineage>
        <taxon>Eukaryota</taxon>
        <taxon>Fungi</taxon>
        <taxon>Fungi incertae sedis</taxon>
        <taxon>Chytridiomycota</taxon>
        <taxon>Chytridiomycota incertae sedis</taxon>
        <taxon>Monoblepharidomycetes</taxon>
        <taxon>Monoblepharidales</taxon>
        <taxon>Gonapodyaceae</taxon>
        <taxon>Gonapodya</taxon>
    </lineage>
</organism>
<sequence>MPFAQIVVGPPGSGKTTYCKSMAHFLGLAGRDVAVVNLDPANENIPYTPVLSIFDLITLEDAMEAVQLGPNGGMLYCLDYLEKNLDWFVDELSKSNIKDKYLILDLPGQVELVTNHTAVPKVLEVLEKRLGYRLTVVNLIPSHLVLHPNLYLSALILSLQTMLHLSYPFISILSKIDTLSPSVSMVLDRNKTLLTSPISDDPFLARYNDLTESLVSLVEDFGLVGFLPLAVEDLRLVLRVAKDVDHASGY</sequence>
<dbReference type="PANTHER" id="PTHR21231:SF3">
    <property type="entry name" value="GPN-LOOP GTPASE 2"/>
    <property type="match status" value="1"/>
</dbReference>
<reference evidence="6 7" key="1">
    <citation type="journal article" date="2015" name="Genome Biol. Evol.">
        <title>Phylogenomic analyses indicate that early fungi evolved digesting cell walls of algal ancestors of land plants.</title>
        <authorList>
            <person name="Chang Y."/>
            <person name="Wang S."/>
            <person name="Sekimoto S."/>
            <person name="Aerts A.L."/>
            <person name="Choi C."/>
            <person name="Clum A."/>
            <person name="LaButti K.M."/>
            <person name="Lindquist E.A."/>
            <person name="Yee Ngan C."/>
            <person name="Ohm R.A."/>
            <person name="Salamov A.A."/>
            <person name="Grigoriev I.V."/>
            <person name="Spatafora J.W."/>
            <person name="Berbee M.L."/>
        </authorList>
    </citation>
    <scope>NUCLEOTIDE SEQUENCE [LARGE SCALE GENOMIC DNA]</scope>
    <source>
        <strain evidence="6 7">JEL478</strain>
    </source>
</reference>
<comment type="subunit">
    <text evidence="5">Binds to RNA polymerase II (RNAPII).</text>
</comment>
<dbReference type="SUPFAM" id="SSF52540">
    <property type="entry name" value="P-loop containing nucleoside triphosphate hydrolases"/>
    <property type="match status" value="1"/>
</dbReference>
<dbReference type="Gene3D" id="3.40.50.300">
    <property type="entry name" value="P-loop containing nucleotide triphosphate hydrolases"/>
    <property type="match status" value="1"/>
</dbReference>
<comment type="function">
    <text evidence="5">Small GTPase required for proper localization of RNA polymerase II and III (RNAPII and RNAPIII). May act at an RNAP assembly step prior to nuclear import.</text>
</comment>
<protein>
    <recommendedName>
        <fullName evidence="5">GPN-loop GTPase 2</fullName>
    </recommendedName>
</protein>
<keyword evidence="2 5" id="KW-0547">Nucleotide-binding</keyword>
<dbReference type="CDD" id="cd17871">
    <property type="entry name" value="GPN2"/>
    <property type="match status" value="1"/>
</dbReference>
<evidence type="ECO:0000256" key="5">
    <source>
        <dbReference type="RuleBase" id="RU365059"/>
    </source>
</evidence>
<dbReference type="InterPro" id="IPR004130">
    <property type="entry name" value="Gpn"/>
</dbReference>
<dbReference type="GO" id="GO:0003924">
    <property type="term" value="F:GTPase activity"/>
    <property type="evidence" value="ECO:0007669"/>
    <property type="project" value="TreeGrafter"/>
</dbReference>
<accession>A0A139ABU3</accession>
<evidence type="ECO:0000313" key="7">
    <source>
        <dbReference type="Proteomes" id="UP000070544"/>
    </source>
</evidence>
<dbReference type="FunFam" id="3.40.50.300:FF:000338">
    <property type="entry name" value="GPN-loop GTPase 2"/>
    <property type="match status" value="1"/>
</dbReference>
<evidence type="ECO:0000256" key="2">
    <source>
        <dbReference type="ARBA" id="ARBA00022741"/>
    </source>
</evidence>
<name>A0A139ABU3_GONPJ</name>
<evidence type="ECO:0000256" key="3">
    <source>
        <dbReference type="ARBA" id="ARBA00022801"/>
    </source>
</evidence>
<keyword evidence="3 5" id="KW-0378">Hydrolase</keyword>
<proteinExistence type="inferred from homology"/>
<dbReference type="InterPro" id="IPR030231">
    <property type="entry name" value="Gpn2"/>
</dbReference>
<dbReference type="Proteomes" id="UP000070544">
    <property type="component" value="Unassembled WGS sequence"/>
</dbReference>